<organism evidence="1 2">
    <name type="scientific">Epilithonimonas hungarica</name>
    <dbReference type="NCBI Taxonomy" id="454006"/>
    <lineage>
        <taxon>Bacteria</taxon>
        <taxon>Pseudomonadati</taxon>
        <taxon>Bacteroidota</taxon>
        <taxon>Flavobacteriia</taxon>
        <taxon>Flavobacteriales</taxon>
        <taxon>Weeksellaceae</taxon>
        <taxon>Chryseobacterium group</taxon>
        <taxon>Epilithonimonas</taxon>
    </lineage>
</organism>
<gene>
    <name evidence="1" type="ORF">SAMN05421825_0021</name>
</gene>
<dbReference type="AlphaFoldDB" id="A0A1G7F995"/>
<evidence type="ECO:0000313" key="1">
    <source>
        <dbReference type="EMBL" id="SDE72449.1"/>
    </source>
</evidence>
<dbReference type="STRING" id="454006.SAMN05421825_0021"/>
<sequence>MLLTDNEYMKLHKVLIIVSDIIAGGYKGDKDFAKKANEMIQNTDISLELVKKVAARLELIKR</sequence>
<name>A0A1G7F995_9FLAO</name>
<proteinExistence type="predicted"/>
<keyword evidence="2" id="KW-1185">Reference proteome</keyword>
<dbReference type="Proteomes" id="UP000199203">
    <property type="component" value="Unassembled WGS sequence"/>
</dbReference>
<evidence type="ECO:0000313" key="2">
    <source>
        <dbReference type="Proteomes" id="UP000199203"/>
    </source>
</evidence>
<dbReference type="EMBL" id="FNBH01000001">
    <property type="protein sequence ID" value="SDE72449.1"/>
    <property type="molecule type" value="Genomic_DNA"/>
</dbReference>
<accession>A0A1G7F995</accession>
<protein>
    <submittedName>
        <fullName evidence="1">Uncharacterized protein</fullName>
    </submittedName>
</protein>
<reference evidence="2" key="1">
    <citation type="submission" date="2016-10" db="EMBL/GenBank/DDBJ databases">
        <authorList>
            <person name="Varghese N."/>
            <person name="Submissions S."/>
        </authorList>
    </citation>
    <scope>NUCLEOTIDE SEQUENCE [LARGE SCALE GENOMIC DNA]</scope>
    <source>
        <strain evidence="2">DSM 19684</strain>
    </source>
</reference>